<accession>A0ABW1U4C6</accession>
<dbReference type="InterPro" id="IPR037523">
    <property type="entry name" value="VOC_core"/>
</dbReference>
<dbReference type="InterPro" id="IPR029068">
    <property type="entry name" value="Glyas_Bleomycin-R_OHBP_Dase"/>
</dbReference>
<protein>
    <submittedName>
        <fullName evidence="2">VOC family protein</fullName>
    </submittedName>
</protein>
<comment type="caution">
    <text evidence="2">The sequence shown here is derived from an EMBL/GenBank/DDBJ whole genome shotgun (WGS) entry which is preliminary data.</text>
</comment>
<dbReference type="PANTHER" id="PTHR21366">
    <property type="entry name" value="GLYOXALASE FAMILY PROTEIN"/>
    <property type="match status" value="1"/>
</dbReference>
<dbReference type="PANTHER" id="PTHR21366:SF31">
    <property type="entry name" value="METALLOTHIOL TRANSFERASE FOSB"/>
    <property type="match status" value="1"/>
</dbReference>
<evidence type="ECO:0000313" key="2">
    <source>
        <dbReference type="EMBL" id="MFC6284068.1"/>
    </source>
</evidence>
<dbReference type="CDD" id="cd06587">
    <property type="entry name" value="VOC"/>
    <property type="match status" value="1"/>
</dbReference>
<name>A0ABW1U4C6_9BURK</name>
<evidence type="ECO:0000259" key="1">
    <source>
        <dbReference type="PROSITE" id="PS51819"/>
    </source>
</evidence>
<dbReference type="SUPFAM" id="SSF54593">
    <property type="entry name" value="Glyoxalase/Bleomycin resistance protein/Dihydroxybiphenyl dioxygenase"/>
    <property type="match status" value="1"/>
</dbReference>
<feature type="domain" description="VOC" evidence="1">
    <location>
        <begin position="18"/>
        <end position="157"/>
    </location>
</feature>
<proteinExistence type="predicted"/>
<evidence type="ECO:0000313" key="3">
    <source>
        <dbReference type="Proteomes" id="UP001596270"/>
    </source>
</evidence>
<dbReference type="Pfam" id="PF00903">
    <property type="entry name" value="Glyoxalase"/>
    <property type="match status" value="1"/>
</dbReference>
<sequence length="205" mass="22716">MANDPMRLQHGAKPMTRGIHHLALNTDDMKMTMDFYGKVLGMPLVHALKVPPGVGVGPANRGNPPFENLRHYFFDAGGDTMVAFFEMPKGAKTQGDRDALAAMQHCSFTTTEERFAQLLERLKAAGVPLIGPIMVGAGTWSVYFMDPNGIRLEFSYQSDDADDVRVVERWTQTQDEALAELASLSDDKAWLQQVTQHLPTRRPAA</sequence>
<keyword evidence="3" id="KW-1185">Reference proteome</keyword>
<dbReference type="Proteomes" id="UP001596270">
    <property type="component" value="Unassembled WGS sequence"/>
</dbReference>
<gene>
    <name evidence="2" type="ORF">ACFQND_22815</name>
</gene>
<organism evidence="2 3">
    <name type="scientific">Polaromonas aquatica</name>
    <dbReference type="NCBI Taxonomy" id="332657"/>
    <lineage>
        <taxon>Bacteria</taxon>
        <taxon>Pseudomonadati</taxon>
        <taxon>Pseudomonadota</taxon>
        <taxon>Betaproteobacteria</taxon>
        <taxon>Burkholderiales</taxon>
        <taxon>Comamonadaceae</taxon>
        <taxon>Polaromonas</taxon>
    </lineage>
</organism>
<dbReference type="InterPro" id="IPR050383">
    <property type="entry name" value="GlyoxalaseI/FosfomycinResist"/>
</dbReference>
<dbReference type="PROSITE" id="PS51819">
    <property type="entry name" value="VOC"/>
    <property type="match status" value="1"/>
</dbReference>
<dbReference type="RefSeq" id="WP_371439832.1">
    <property type="nucleotide sequence ID" value="NZ_JBHSRS010000084.1"/>
</dbReference>
<dbReference type="Gene3D" id="3.10.180.10">
    <property type="entry name" value="2,3-Dihydroxybiphenyl 1,2-Dioxygenase, domain 1"/>
    <property type="match status" value="1"/>
</dbReference>
<reference evidence="3" key="1">
    <citation type="journal article" date="2019" name="Int. J. Syst. Evol. Microbiol.">
        <title>The Global Catalogue of Microorganisms (GCM) 10K type strain sequencing project: providing services to taxonomists for standard genome sequencing and annotation.</title>
        <authorList>
            <consortium name="The Broad Institute Genomics Platform"/>
            <consortium name="The Broad Institute Genome Sequencing Center for Infectious Disease"/>
            <person name="Wu L."/>
            <person name="Ma J."/>
        </authorList>
    </citation>
    <scope>NUCLEOTIDE SEQUENCE [LARGE SCALE GENOMIC DNA]</scope>
    <source>
        <strain evidence="3">CCUG 39402</strain>
    </source>
</reference>
<dbReference type="InterPro" id="IPR004360">
    <property type="entry name" value="Glyas_Fos-R_dOase_dom"/>
</dbReference>
<dbReference type="EMBL" id="JBHSRS010000084">
    <property type="protein sequence ID" value="MFC6284068.1"/>
    <property type="molecule type" value="Genomic_DNA"/>
</dbReference>